<reference evidence="2 3" key="1">
    <citation type="submission" date="2019-08" db="EMBL/GenBank/DDBJ databases">
        <title>Parahaliea maris sp. nov., isolated from the surface seawater.</title>
        <authorList>
            <person name="Liu Y."/>
        </authorList>
    </citation>
    <scope>NUCLEOTIDE SEQUENCE [LARGE SCALE GENOMIC DNA]</scope>
    <source>
        <strain evidence="2 3">S2-26</strain>
    </source>
</reference>
<dbReference type="PANTHER" id="PTHR44656">
    <property type="entry name" value="DEHYDROGENASE/REDUCTASE SDR FAMILY MEMBER 12"/>
    <property type="match status" value="1"/>
</dbReference>
<dbReference type="AlphaFoldDB" id="A0A5C8ZQ74"/>
<organism evidence="2 3">
    <name type="scientific">Parahaliea aestuarii</name>
    <dbReference type="NCBI Taxonomy" id="1852021"/>
    <lineage>
        <taxon>Bacteria</taxon>
        <taxon>Pseudomonadati</taxon>
        <taxon>Pseudomonadota</taxon>
        <taxon>Gammaproteobacteria</taxon>
        <taxon>Cellvibrionales</taxon>
        <taxon>Halieaceae</taxon>
        <taxon>Parahaliea</taxon>
    </lineage>
</organism>
<proteinExistence type="predicted"/>
<dbReference type="PANTHER" id="PTHR44656:SF7">
    <property type="entry name" value="DEHYDROGENASE_REDUCTASE SDR FAMILY MEMBER 12"/>
    <property type="match status" value="1"/>
</dbReference>
<dbReference type="OrthoDB" id="109589at2"/>
<dbReference type="InterPro" id="IPR052992">
    <property type="entry name" value="SDR_member_12"/>
</dbReference>
<dbReference type="Gene3D" id="3.40.50.720">
    <property type="entry name" value="NAD(P)-binding Rossmann-like Domain"/>
    <property type="match status" value="1"/>
</dbReference>
<protein>
    <submittedName>
        <fullName evidence="2">SDR family NAD(P)-dependent oxidoreductase</fullName>
    </submittedName>
</protein>
<name>A0A5C8ZQ74_9GAMM</name>
<dbReference type="EMBL" id="VRYZ01000006">
    <property type="protein sequence ID" value="TXS90588.1"/>
    <property type="molecule type" value="Genomic_DNA"/>
</dbReference>
<accession>A0A5C8ZQ74</accession>
<evidence type="ECO:0000313" key="3">
    <source>
        <dbReference type="Proteomes" id="UP000321933"/>
    </source>
</evidence>
<feature type="region of interest" description="Disordered" evidence="1">
    <location>
        <begin position="1"/>
        <end position="21"/>
    </location>
</feature>
<dbReference type="Pfam" id="PF00106">
    <property type="entry name" value="adh_short"/>
    <property type="match status" value="1"/>
</dbReference>
<gene>
    <name evidence="2" type="ORF">FVW59_14740</name>
</gene>
<feature type="compositionally biased region" description="Basic residues" evidence="1">
    <location>
        <begin position="1"/>
        <end position="11"/>
    </location>
</feature>
<dbReference type="Proteomes" id="UP000321933">
    <property type="component" value="Unassembled WGS sequence"/>
</dbReference>
<dbReference type="PRINTS" id="PR00081">
    <property type="entry name" value="GDHRDH"/>
</dbReference>
<dbReference type="InterPro" id="IPR036291">
    <property type="entry name" value="NAD(P)-bd_dom_sf"/>
</dbReference>
<comment type="caution">
    <text evidence="2">The sequence shown here is derived from an EMBL/GenBank/DDBJ whole genome shotgun (WGS) entry which is preliminary data.</text>
</comment>
<keyword evidence="3" id="KW-1185">Reference proteome</keyword>
<dbReference type="InterPro" id="IPR002347">
    <property type="entry name" value="SDR_fam"/>
</dbReference>
<evidence type="ECO:0000256" key="1">
    <source>
        <dbReference type="SAM" id="MobiDB-lite"/>
    </source>
</evidence>
<evidence type="ECO:0000313" key="2">
    <source>
        <dbReference type="EMBL" id="TXS90588.1"/>
    </source>
</evidence>
<dbReference type="SUPFAM" id="SSF51735">
    <property type="entry name" value="NAD(P)-binding Rossmann-fold domains"/>
    <property type="match status" value="1"/>
</dbReference>
<sequence>MVFHGLSHRQKGVAESGSQTNPATRTASLLATLAEAFYDRQALCQSYNSNLYTLFIAFYLVRIYLEISIHLQKLDIITKASTHRLEQARTERPMKIKQFLQLMNFYARFSPSYTKIGYFSRSVLWGPRKRDDFTGQVWLVTGANAGIGRSIMETAASNGARVIAVARSEEKLRDAIASLPPQVAGKVEPAIADMSLKSETHALVDKLAGAGITLDVIVNNVGVMLGSLTLTKEGLETSFATNLLSHYILTEGCLSAGLVNQGATIINMASGGLYKWPLMLDGLNIDDPALYNGKMAYGCAKRAQITLTNHWNLHHKDCDIRCYTMHPGWTRTPGVDSALPGLVRYQGKILRTPAQGADTAIWLCANRPPIAEGGEDVLWFDRKARSAHMFDATRSSRNSEAEVISYLQSMASK</sequence>